<comment type="caution">
    <text evidence="10">The sequence shown here is derived from an EMBL/GenBank/DDBJ whole genome shotgun (WGS) entry which is preliminary data.</text>
</comment>
<feature type="region of interest" description="Disordered" evidence="6">
    <location>
        <begin position="137"/>
        <end position="160"/>
    </location>
</feature>
<evidence type="ECO:0000256" key="4">
    <source>
        <dbReference type="ARBA" id="ARBA00022989"/>
    </source>
</evidence>
<dbReference type="GO" id="GO:0016020">
    <property type="term" value="C:membrane"/>
    <property type="evidence" value="ECO:0007669"/>
    <property type="project" value="UniProtKB-SubCell"/>
</dbReference>
<evidence type="ECO:0000313" key="11">
    <source>
        <dbReference type="Proteomes" id="UP000239899"/>
    </source>
</evidence>
<evidence type="ECO:0000256" key="1">
    <source>
        <dbReference type="ARBA" id="ARBA00004141"/>
    </source>
</evidence>
<feature type="transmembrane region" description="Helical" evidence="7">
    <location>
        <begin position="378"/>
        <end position="400"/>
    </location>
</feature>
<reference evidence="10 11" key="1">
    <citation type="journal article" date="2018" name="Plant J.">
        <title>Genome sequences of Chlorella sorokiniana UTEX 1602 and Micractinium conductrix SAG 241.80: implications to maltose excretion by a green alga.</title>
        <authorList>
            <person name="Arriola M.B."/>
            <person name="Velmurugan N."/>
            <person name="Zhang Y."/>
            <person name="Plunkett M.H."/>
            <person name="Hondzo H."/>
            <person name="Barney B.M."/>
        </authorList>
    </citation>
    <scope>NUCLEOTIDE SEQUENCE [LARGE SCALE GENOMIC DNA]</scope>
    <source>
        <strain evidence="10">1602</strain>
        <strain evidence="11">UTEX 1602</strain>
    </source>
</reference>
<proteinExistence type="inferred from homology"/>
<feature type="transmembrane region" description="Helical" evidence="7">
    <location>
        <begin position="108"/>
        <end position="129"/>
    </location>
</feature>
<keyword evidence="11" id="KW-1185">Reference proteome</keyword>
<gene>
    <name evidence="10" type="ORF">C2E21_7279</name>
</gene>
<dbReference type="EMBL" id="LHPG02000015">
    <property type="protein sequence ID" value="PRW33849.1"/>
    <property type="molecule type" value="Genomic_DNA"/>
</dbReference>
<organism evidence="10 11">
    <name type="scientific">Chlorella sorokiniana</name>
    <name type="common">Freshwater green alga</name>
    <dbReference type="NCBI Taxonomy" id="3076"/>
    <lineage>
        <taxon>Eukaryota</taxon>
        <taxon>Viridiplantae</taxon>
        <taxon>Chlorophyta</taxon>
        <taxon>core chlorophytes</taxon>
        <taxon>Trebouxiophyceae</taxon>
        <taxon>Chlorellales</taxon>
        <taxon>Chlorellaceae</taxon>
        <taxon>Chlorella clade</taxon>
        <taxon>Chlorella</taxon>
    </lineage>
</organism>
<keyword evidence="5 7" id="KW-0472">Membrane</keyword>
<keyword evidence="8" id="KW-0732">Signal</keyword>
<evidence type="ECO:0000313" key="10">
    <source>
        <dbReference type="EMBL" id="PRW33850.1"/>
    </source>
</evidence>
<evidence type="ECO:0000256" key="6">
    <source>
        <dbReference type="SAM" id="MobiDB-lite"/>
    </source>
</evidence>
<feature type="transmembrane region" description="Helical" evidence="7">
    <location>
        <begin position="343"/>
        <end position="366"/>
    </location>
</feature>
<name>A0A2P6THU2_CHLSO</name>
<dbReference type="PANTHER" id="PTHR42893">
    <property type="entry name" value="PROTEIN DETOXIFICATION 44, CHLOROPLASTIC-RELATED"/>
    <property type="match status" value="1"/>
</dbReference>
<dbReference type="InterPro" id="IPR044644">
    <property type="entry name" value="DinF-like"/>
</dbReference>
<dbReference type="AlphaFoldDB" id="A0A2P6THU2"/>
<keyword evidence="4 7" id="KW-1133">Transmembrane helix</keyword>
<feature type="transmembrane region" description="Helical" evidence="7">
    <location>
        <begin position="406"/>
        <end position="423"/>
    </location>
</feature>
<evidence type="ECO:0000256" key="2">
    <source>
        <dbReference type="ARBA" id="ARBA00010199"/>
    </source>
</evidence>
<dbReference type="Proteomes" id="UP000239899">
    <property type="component" value="Unassembled WGS sequence"/>
</dbReference>
<dbReference type="PANTHER" id="PTHR42893:SF46">
    <property type="entry name" value="PROTEIN DETOXIFICATION 44, CHLOROPLASTIC"/>
    <property type="match status" value="1"/>
</dbReference>
<sequence length="424" mass="43863">MLLNVCCCLLLGCATAAALLAARQPLFNLMRLQPAVAEQAAPLWTLVAAAMPAVLPNLALCGALQGLRRIGLAAALEALQAACEAGGLYAVLRGWLLGSMPVLQALGILKLAAAAAYFAGGLLAVAWLAPDGLLSSSGNDGSGSGREAGDRRGSTTAVPRDAEAAAPLLAEWRQEDGGSAVVEQHPAAQGAAQRLYRELAAALHWRHLGCMLRDGGNVTVRAVVVQGSTFLVSMAAARLGQSPLTAHQIANQLWVLPSHLIAGLQTAGIVLGGRLAAEAGGRSCEAHSHWRLLARRLLATATAGGLAVAVGYLAARDRLIATFTHDAAVAGQLATATAAGLTVWHLLCLLCLIFAPTMVLTGLIYARGMFAYMRSLQLAGFALVLCPALWAATRIGSLPALWLAKLAWYVFMLLAEAAGVASAW</sequence>
<evidence type="ECO:0000256" key="8">
    <source>
        <dbReference type="SAM" id="SignalP"/>
    </source>
</evidence>
<comment type="subcellular location">
    <subcellularLocation>
        <location evidence="1">Membrane</location>
        <topology evidence="1">Multi-pass membrane protein</topology>
    </subcellularLocation>
</comment>
<feature type="transmembrane region" description="Helical" evidence="7">
    <location>
        <begin position="41"/>
        <end position="60"/>
    </location>
</feature>
<reference evidence="10" key="2">
    <citation type="submission" date="2018-02" db="EMBL/GenBank/DDBJ databases">
        <authorList>
            <person name="Cohen D.B."/>
            <person name="Kent A.D."/>
        </authorList>
    </citation>
    <scope>NUCLEOTIDE SEQUENCE</scope>
    <source>
        <strain evidence="10">1602</strain>
    </source>
</reference>
<feature type="chain" id="PRO_5015085639" evidence="8">
    <location>
        <begin position="17"/>
        <end position="424"/>
    </location>
</feature>
<feature type="transmembrane region" description="Helical" evidence="7">
    <location>
        <begin position="72"/>
        <end position="96"/>
    </location>
</feature>
<evidence type="ECO:0000256" key="7">
    <source>
        <dbReference type="SAM" id="Phobius"/>
    </source>
</evidence>
<accession>A0A2P6THU2</accession>
<protein>
    <submittedName>
        <fullName evidence="9">MATE efflux family isoform A</fullName>
    </submittedName>
    <submittedName>
        <fullName evidence="10">MATE efflux family isoform B</fullName>
    </submittedName>
</protein>
<keyword evidence="3 7" id="KW-0812">Transmembrane</keyword>
<feature type="signal peptide" evidence="8">
    <location>
        <begin position="1"/>
        <end position="16"/>
    </location>
</feature>
<evidence type="ECO:0000256" key="5">
    <source>
        <dbReference type="ARBA" id="ARBA00023136"/>
    </source>
</evidence>
<dbReference type="EMBL" id="LHPG02000015">
    <property type="protein sequence ID" value="PRW33850.1"/>
    <property type="molecule type" value="Genomic_DNA"/>
</dbReference>
<feature type="transmembrane region" description="Helical" evidence="7">
    <location>
        <begin position="297"/>
        <end position="315"/>
    </location>
</feature>
<evidence type="ECO:0000256" key="3">
    <source>
        <dbReference type="ARBA" id="ARBA00022692"/>
    </source>
</evidence>
<evidence type="ECO:0000313" key="9">
    <source>
        <dbReference type="EMBL" id="PRW33849.1"/>
    </source>
</evidence>
<comment type="similarity">
    <text evidence="2">Belongs to the multi antimicrobial extrusion (MATE) (TC 2.A.66.1) family.</text>
</comment>